<protein>
    <submittedName>
        <fullName evidence="1">Uncharacterized protein</fullName>
    </submittedName>
</protein>
<accession>A0A8T2P973</accession>
<reference evidence="1" key="1">
    <citation type="thesis" date="2021" institute="BYU ScholarsArchive" country="Provo, UT, USA">
        <title>Applications of and Algorithms for Genome Assembly and Genomic Analyses with an Emphasis on Marine Teleosts.</title>
        <authorList>
            <person name="Pickett B.D."/>
        </authorList>
    </citation>
    <scope>NUCLEOTIDE SEQUENCE</scope>
    <source>
        <strain evidence="1">HI-2016</strain>
    </source>
</reference>
<evidence type="ECO:0000313" key="2">
    <source>
        <dbReference type="Proteomes" id="UP000824540"/>
    </source>
</evidence>
<dbReference type="AlphaFoldDB" id="A0A8T2P973"/>
<evidence type="ECO:0000313" key="1">
    <source>
        <dbReference type="EMBL" id="KAG9348480.1"/>
    </source>
</evidence>
<organism evidence="1 2">
    <name type="scientific">Albula glossodonta</name>
    <name type="common">roundjaw bonefish</name>
    <dbReference type="NCBI Taxonomy" id="121402"/>
    <lineage>
        <taxon>Eukaryota</taxon>
        <taxon>Metazoa</taxon>
        <taxon>Chordata</taxon>
        <taxon>Craniata</taxon>
        <taxon>Vertebrata</taxon>
        <taxon>Euteleostomi</taxon>
        <taxon>Actinopterygii</taxon>
        <taxon>Neopterygii</taxon>
        <taxon>Teleostei</taxon>
        <taxon>Albuliformes</taxon>
        <taxon>Albulidae</taxon>
        <taxon>Albula</taxon>
    </lineage>
</organism>
<sequence length="131" mass="14680">MSSPISYYVFSLAKAPVLSCTHCTADLSDLSKANPWKLCTKPRMPSYSLATEAAIVPQQDLIPQSQEKVAQKPPDKFPADRIEVPSVIYYNAGWQSTWHHPKKETNETKRNMMMSSPCTNPGKLNIQEACH</sequence>
<name>A0A8T2P973_9TELE</name>
<gene>
    <name evidence="1" type="ORF">JZ751_002215</name>
</gene>
<proteinExistence type="predicted"/>
<dbReference type="EMBL" id="JAFBMS010000011">
    <property type="protein sequence ID" value="KAG9348480.1"/>
    <property type="molecule type" value="Genomic_DNA"/>
</dbReference>
<dbReference type="Proteomes" id="UP000824540">
    <property type="component" value="Unassembled WGS sequence"/>
</dbReference>
<comment type="caution">
    <text evidence="1">The sequence shown here is derived from an EMBL/GenBank/DDBJ whole genome shotgun (WGS) entry which is preliminary data.</text>
</comment>
<keyword evidence="2" id="KW-1185">Reference proteome</keyword>